<proteinExistence type="predicted"/>
<dbReference type="EMBL" id="GGEC01005674">
    <property type="protein sequence ID" value="MBW86157.1"/>
    <property type="molecule type" value="Transcribed_RNA"/>
</dbReference>
<dbReference type="AlphaFoldDB" id="A0A2P2IY60"/>
<accession>A0A2P2IY60</accession>
<organism evidence="1">
    <name type="scientific">Rhizophora mucronata</name>
    <name type="common">Asiatic mangrove</name>
    <dbReference type="NCBI Taxonomy" id="61149"/>
    <lineage>
        <taxon>Eukaryota</taxon>
        <taxon>Viridiplantae</taxon>
        <taxon>Streptophyta</taxon>
        <taxon>Embryophyta</taxon>
        <taxon>Tracheophyta</taxon>
        <taxon>Spermatophyta</taxon>
        <taxon>Magnoliopsida</taxon>
        <taxon>eudicotyledons</taxon>
        <taxon>Gunneridae</taxon>
        <taxon>Pentapetalae</taxon>
        <taxon>rosids</taxon>
        <taxon>fabids</taxon>
        <taxon>Malpighiales</taxon>
        <taxon>Rhizophoraceae</taxon>
        <taxon>Rhizophora</taxon>
    </lineage>
</organism>
<sequence length="67" mass="7820">MLSDAIKISLLSLHLESNQPPTTDKVIFFNLVNFYKIMYPNNSRNSMLSSESQHKIYMHILHINLEV</sequence>
<name>A0A2P2IY60_RHIMU</name>
<protein>
    <submittedName>
        <fullName evidence="1">Uncharacterized protein</fullName>
    </submittedName>
</protein>
<evidence type="ECO:0000313" key="1">
    <source>
        <dbReference type="EMBL" id="MBW86157.1"/>
    </source>
</evidence>
<reference evidence="1" key="1">
    <citation type="submission" date="2018-02" db="EMBL/GenBank/DDBJ databases">
        <title>Rhizophora mucronata_Transcriptome.</title>
        <authorList>
            <person name="Meera S.P."/>
            <person name="Sreeshan A."/>
            <person name="Augustine A."/>
        </authorList>
    </citation>
    <scope>NUCLEOTIDE SEQUENCE</scope>
    <source>
        <tissue evidence="1">Leaf</tissue>
    </source>
</reference>